<proteinExistence type="predicted"/>
<sequence length="74" mass="8534">MSMSSYFYLPAEVPCALVFWAFGFCLRILVTGHLFHGSTVRILLFSEHHASRSEYYVFGTFLSHLPDPSLRFKT</sequence>
<evidence type="ECO:0000313" key="3">
    <source>
        <dbReference type="Proteomes" id="UP001175211"/>
    </source>
</evidence>
<feature type="transmembrane region" description="Helical" evidence="1">
    <location>
        <begin position="6"/>
        <end position="30"/>
    </location>
</feature>
<evidence type="ECO:0000313" key="2">
    <source>
        <dbReference type="EMBL" id="KAK0463905.1"/>
    </source>
</evidence>
<keyword evidence="1" id="KW-1133">Transmembrane helix</keyword>
<evidence type="ECO:0000256" key="1">
    <source>
        <dbReference type="SAM" id="Phobius"/>
    </source>
</evidence>
<keyword evidence="1" id="KW-0472">Membrane</keyword>
<gene>
    <name evidence="2" type="ORF">EV420DRAFT_1520648</name>
</gene>
<protein>
    <submittedName>
        <fullName evidence="2">Uncharacterized protein</fullName>
    </submittedName>
</protein>
<organism evidence="2 3">
    <name type="scientific">Armillaria tabescens</name>
    <name type="common">Ringless honey mushroom</name>
    <name type="synonym">Agaricus tabescens</name>
    <dbReference type="NCBI Taxonomy" id="1929756"/>
    <lineage>
        <taxon>Eukaryota</taxon>
        <taxon>Fungi</taxon>
        <taxon>Dikarya</taxon>
        <taxon>Basidiomycota</taxon>
        <taxon>Agaricomycotina</taxon>
        <taxon>Agaricomycetes</taxon>
        <taxon>Agaricomycetidae</taxon>
        <taxon>Agaricales</taxon>
        <taxon>Marasmiineae</taxon>
        <taxon>Physalacriaceae</taxon>
        <taxon>Desarmillaria</taxon>
    </lineage>
</organism>
<dbReference type="AlphaFoldDB" id="A0AA39TZK1"/>
<dbReference type="EMBL" id="JAUEPS010000007">
    <property type="protein sequence ID" value="KAK0463905.1"/>
    <property type="molecule type" value="Genomic_DNA"/>
</dbReference>
<name>A0AA39TZK1_ARMTA</name>
<dbReference type="Proteomes" id="UP001175211">
    <property type="component" value="Unassembled WGS sequence"/>
</dbReference>
<keyword evidence="3" id="KW-1185">Reference proteome</keyword>
<reference evidence="2" key="1">
    <citation type="submission" date="2023-06" db="EMBL/GenBank/DDBJ databases">
        <authorList>
            <consortium name="Lawrence Berkeley National Laboratory"/>
            <person name="Ahrendt S."/>
            <person name="Sahu N."/>
            <person name="Indic B."/>
            <person name="Wong-Bajracharya J."/>
            <person name="Merenyi Z."/>
            <person name="Ke H.-M."/>
            <person name="Monk M."/>
            <person name="Kocsube S."/>
            <person name="Drula E."/>
            <person name="Lipzen A."/>
            <person name="Balint B."/>
            <person name="Henrissat B."/>
            <person name="Andreopoulos B."/>
            <person name="Martin F.M."/>
            <person name="Harder C.B."/>
            <person name="Rigling D."/>
            <person name="Ford K.L."/>
            <person name="Foster G.D."/>
            <person name="Pangilinan J."/>
            <person name="Papanicolaou A."/>
            <person name="Barry K."/>
            <person name="LaButti K."/>
            <person name="Viragh M."/>
            <person name="Koriabine M."/>
            <person name="Yan M."/>
            <person name="Riley R."/>
            <person name="Champramary S."/>
            <person name="Plett K.L."/>
            <person name="Tsai I.J."/>
            <person name="Slot J."/>
            <person name="Sipos G."/>
            <person name="Plett J."/>
            <person name="Nagy L.G."/>
            <person name="Grigoriev I.V."/>
        </authorList>
    </citation>
    <scope>NUCLEOTIDE SEQUENCE</scope>
    <source>
        <strain evidence="2">CCBAS 213</strain>
    </source>
</reference>
<comment type="caution">
    <text evidence="2">The sequence shown here is derived from an EMBL/GenBank/DDBJ whole genome shotgun (WGS) entry which is preliminary data.</text>
</comment>
<accession>A0AA39TZK1</accession>
<dbReference type="RefSeq" id="XP_060335215.1">
    <property type="nucleotide sequence ID" value="XM_060472180.1"/>
</dbReference>
<dbReference type="GeneID" id="85355728"/>
<keyword evidence="1" id="KW-0812">Transmembrane</keyword>